<dbReference type="AlphaFoldDB" id="A0A124FBG2"/>
<comment type="caution">
    <text evidence="2">The sequence shown here is derived from an EMBL/GenBank/DDBJ whole genome shotgun (WGS) entry which is preliminary data.</text>
</comment>
<protein>
    <submittedName>
        <fullName evidence="2">Medium-chain acyl-CoA ligase (AlkK-5)</fullName>
    </submittedName>
</protein>
<evidence type="ECO:0000313" key="2">
    <source>
        <dbReference type="EMBL" id="KUK05394.1"/>
    </source>
</evidence>
<evidence type="ECO:0000313" key="1">
    <source>
        <dbReference type="EMBL" id="KUJ92522.1"/>
    </source>
</evidence>
<dbReference type="Gene3D" id="3.30.300.30">
    <property type="match status" value="1"/>
</dbReference>
<keyword evidence="2" id="KW-0436">Ligase</keyword>
<dbReference type="EMBL" id="LGEQ01000073">
    <property type="protein sequence ID" value="KUJ92522.1"/>
    <property type="molecule type" value="Genomic_DNA"/>
</dbReference>
<accession>A0A124FBG2</accession>
<dbReference type="SUPFAM" id="SSF56801">
    <property type="entry name" value="Acetyl-CoA synthetase-like"/>
    <property type="match status" value="1"/>
</dbReference>
<evidence type="ECO:0000313" key="4">
    <source>
        <dbReference type="Proteomes" id="UP000054307"/>
    </source>
</evidence>
<dbReference type="GO" id="GO:0016874">
    <property type="term" value="F:ligase activity"/>
    <property type="evidence" value="ECO:0007669"/>
    <property type="project" value="UniProtKB-KW"/>
</dbReference>
<evidence type="ECO:0000313" key="3">
    <source>
        <dbReference type="Proteomes" id="UP000054015"/>
    </source>
</evidence>
<organism evidence="2 3">
    <name type="scientific">Archaeoglobus fulgidus</name>
    <dbReference type="NCBI Taxonomy" id="2234"/>
    <lineage>
        <taxon>Archaea</taxon>
        <taxon>Methanobacteriati</taxon>
        <taxon>Methanobacteriota</taxon>
        <taxon>Archaeoglobi</taxon>
        <taxon>Archaeoglobales</taxon>
        <taxon>Archaeoglobaceae</taxon>
        <taxon>Archaeoglobus</taxon>
    </lineage>
</organism>
<dbReference type="EMBL" id="LGEX01000128">
    <property type="protein sequence ID" value="KUK05394.1"/>
    <property type="molecule type" value="Genomic_DNA"/>
</dbReference>
<dbReference type="PATRIC" id="fig|2234.6.peg.1726"/>
<gene>
    <name evidence="1" type="ORF">XD40_2287</name>
    <name evidence="2" type="ORF">XD48_2367</name>
</gene>
<dbReference type="InterPro" id="IPR045851">
    <property type="entry name" value="AMP-bd_C_sf"/>
</dbReference>
<reference evidence="2" key="1">
    <citation type="journal article" date="2015" name="MBio">
        <title>Genome-resolved metagenomic analysis reveals roles for candidate phyla and other microbial community members in biogeochemical transformations in oil reservoirs.</title>
        <authorList>
            <person name="Hu P."/>
            <person name="Tom L."/>
            <person name="Singh A."/>
            <person name="Thomas B.C."/>
            <person name="Baker B.J."/>
            <person name="Piceno Y.M."/>
            <person name="Andersen G.L."/>
            <person name="Banfield J.F."/>
        </authorList>
    </citation>
    <scope>NUCLEOTIDE SEQUENCE [LARGE SCALE GENOMIC DNA]</scope>
    <source>
        <strain evidence="2">49_2300</strain>
        <strain evidence="1">49_95</strain>
    </source>
</reference>
<reference evidence="3 4" key="2">
    <citation type="journal article" date="2015" name="MBio">
        <title>Genome-Resolved Metagenomic Analysis Reveals Roles for Candidate Phyla and Other Microbial Community Members in Biogeochemical Transformations in Oil Reservoirs.</title>
        <authorList>
            <person name="Hu P."/>
            <person name="Tom L."/>
            <person name="Singh A."/>
            <person name="Thomas B.C."/>
            <person name="Baker B.J."/>
            <person name="Piceno Y.M."/>
            <person name="Andersen G.L."/>
            <person name="Banfield J.F."/>
        </authorList>
    </citation>
    <scope>NUCLEOTIDE SEQUENCE [LARGE SCALE GENOMIC DNA]</scope>
</reference>
<name>A0A124FBG2_ARCFL</name>
<dbReference type="Proteomes" id="UP000054307">
    <property type="component" value="Unassembled WGS sequence"/>
</dbReference>
<sequence length="43" mass="5069">MKFVEEGKITKWAVPDRFEIVDEIPKTSVGKIDKKVLKQMYSR</sequence>
<dbReference type="Proteomes" id="UP000054015">
    <property type="component" value="Unassembled WGS sequence"/>
</dbReference>
<proteinExistence type="predicted"/>